<evidence type="ECO:0000256" key="1">
    <source>
        <dbReference type="SAM" id="MobiDB-lite"/>
    </source>
</evidence>
<proteinExistence type="predicted"/>
<dbReference type="AlphaFoldDB" id="A0A4V4NFG5"/>
<name>A0A4V4NFG5_9ASCO</name>
<protein>
    <submittedName>
        <fullName evidence="2">Uncharacterized protein</fullName>
    </submittedName>
</protein>
<comment type="caution">
    <text evidence="2">The sequence shown here is derived from an EMBL/GenBank/DDBJ whole genome shotgun (WGS) entry which is preliminary data.</text>
</comment>
<evidence type="ECO:0000313" key="2">
    <source>
        <dbReference type="EMBL" id="TID21041.1"/>
    </source>
</evidence>
<sequence length="311" mass="36072">MSVNTFDGKVVVEYFRDNLKKYLKSSDANVILESEMLNAIENTLRCFHEENGLNTDKVSNISKVLFDGYAMTSVYRLKDGKPKKCLHSRNFYTEQSEIINDEKLTRLDIKQVPGDKVSKLIFDNLKTNKSDKLKLLQLLTPNEIVFRPMILAKPNERSKFKFEELPKLQENTFDEIFDNDCLSENQVKAFKVIEAGVEGFMKEQPFTLPPEIKHPLLNNIRRMKLCSSLNSIPICGEDEDAMCAYFVGVLEGENKRSRGSYYRSDSEESYYSDEEESEEENEENLRGEKMEVVRLRRDSYDYDSDSDSDVE</sequence>
<feature type="region of interest" description="Disordered" evidence="1">
    <location>
        <begin position="257"/>
        <end position="290"/>
    </location>
</feature>
<accession>A0A4V4NFG5</accession>
<dbReference type="EMBL" id="SELW01000567">
    <property type="protein sequence ID" value="TID21041.1"/>
    <property type="molecule type" value="Genomic_DNA"/>
</dbReference>
<gene>
    <name evidence="2" type="ORF">CANINC_003536</name>
</gene>
<feature type="compositionally biased region" description="Acidic residues" evidence="1">
    <location>
        <begin position="267"/>
        <end position="282"/>
    </location>
</feature>
<keyword evidence="3" id="KW-1185">Reference proteome</keyword>
<evidence type="ECO:0000313" key="3">
    <source>
        <dbReference type="Proteomes" id="UP000307173"/>
    </source>
</evidence>
<reference evidence="2 3" key="1">
    <citation type="journal article" date="2019" name="Front. Genet.">
        <title>Whole-Genome Sequencing of the Opportunistic Yeast Pathogen Candida inconspicua Uncovers Its Hybrid Origin.</title>
        <authorList>
            <person name="Mixao V."/>
            <person name="Hansen A.P."/>
            <person name="Saus E."/>
            <person name="Boekhout T."/>
            <person name="Lass-Florl C."/>
            <person name="Gabaldon T."/>
        </authorList>
    </citation>
    <scope>NUCLEOTIDE SEQUENCE [LARGE SCALE GENOMIC DNA]</scope>
    <source>
        <strain evidence="2 3">CBS 180</strain>
    </source>
</reference>
<organism evidence="2 3">
    <name type="scientific">Pichia inconspicua</name>
    <dbReference type="NCBI Taxonomy" id="52247"/>
    <lineage>
        <taxon>Eukaryota</taxon>
        <taxon>Fungi</taxon>
        <taxon>Dikarya</taxon>
        <taxon>Ascomycota</taxon>
        <taxon>Saccharomycotina</taxon>
        <taxon>Pichiomycetes</taxon>
        <taxon>Pichiales</taxon>
        <taxon>Pichiaceae</taxon>
        <taxon>Pichia</taxon>
    </lineage>
</organism>
<dbReference type="Proteomes" id="UP000307173">
    <property type="component" value="Unassembled WGS sequence"/>
</dbReference>